<accession>A0ABT7K2F2</accession>
<evidence type="ECO:0000313" key="2">
    <source>
        <dbReference type="Proteomes" id="UP001172645"/>
    </source>
</evidence>
<evidence type="ECO:0000313" key="1">
    <source>
        <dbReference type="EMBL" id="MDL2402185.1"/>
    </source>
</evidence>
<dbReference type="RefSeq" id="WP_285871541.1">
    <property type="nucleotide sequence ID" value="NZ_JARFYM010000026.1"/>
</dbReference>
<dbReference type="Proteomes" id="UP001172645">
    <property type="component" value="Unassembled WGS sequence"/>
</dbReference>
<sequence>MKDQRTSSDMGPKTSAAIAVPKGWRLMPEEPSQEWFERCFPPAGYIRNDPTAMRAYEGTIHLRMDEYRLLVRMLPTYDGSVD</sequence>
<organism evidence="1 2">
    <name type="scientific">Rhizobium mayense</name>
    <dbReference type="NCBI Taxonomy" id="1312184"/>
    <lineage>
        <taxon>Bacteria</taxon>
        <taxon>Pseudomonadati</taxon>
        <taxon>Pseudomonadota</taxon>
        <taxon>Alphaproteobacteria</taxon>
        <taxon>Hyphomicrobiales</taxon>
        <taxon>Rhizobiaceae</taxon>
        <taxon>Rhizobium/Agrobacterium group</taxon>
        <taxon>Rhizobium</taxon>
    </lineage>
</organism>
<gene>
    <name evidence="1" type="ORF">PY649_25090</name>
</gene>
<reference evidence="1" key="1">
    <citation type="submission" date="2023-06" db="EMBL/GenBank/DDBJ databases">
        <title>Phylogenetic Diversity of Rhizobium strains.</title>
        <authorList>
            <person name="Moura F.T."/>
            <person name="Helene L.C.F."/>
            <person name="Hungria M."/>
        </authorList>
    </citation>
    <scope>NUCLEOTIDE SEQUENCE</scope>
    <source>
        <strain evidence="1">CCGE526</strain>
    </source>
</reference>
<name>A0ABT7K2F2_9HYPH</name>
<comment type="caution">
    <text evidence="1">The sequence shown here is derived from an EMBL/GenBank/DDBJ whole genome shotgun (WGS) entry which is preliminary data.</text>
</comment>
<protein>
    <submittedName>
        <fullName evidence="1">Uncharacterized protein</fullName>
    </submittedName>
</protein>
<proteinExistence type="predicted"/>
<keyword evidence="2" id="KW-1185">Reference proteome</keyword>
<dbReference type="EMBL" id="JARFYM010000026">
    <property type="protein sequence ID" value="MDL2402185.1"/>
    <property type="molecule type" value="Genomic_DNA"/>
</dbReference>